<protein>
    <submittedName>
        <fullName evidence="2">Uncharacterized protein</fullName>
    </submittedName>
</protein>
<gene>
    <name evidence="2" type="ORF">B0T20DRAFT_396576</name>
</gene>
<organism evidence="2 3">
    <name type="scientific">Sordaria brevicollis</name>
    <dbReference type="NCBI Taxonomy" id="83679"/>
    <lineage>
        <taxon>Eukaryota</taxon>
        <taxon>Fungi</taxon>
        <taxon>Dikarya</taxon>
        <taxon>Ascomycota</taxon>
        <taxon>Pezizomycotina</taxon>
        <taxon>Sordariomycetes</taxon>
        <taxon>Sordariomycetidae</taxon>
        <taxon>Sordariales</taxon>
        <taxon>Sordariaceae</taxon>
        <taxon>Sordaria</taxon>
    </lineage>
</organism>
<dbReference type="Proteomes" id="UP001281003">
    <property type="component" value="Unassembled WGS sequence"/>
</dbReference>
<keyword evidence="3" id="KW-1185">Reference proteome</keyword>
<feature type="compositionally biased region" description="Basic and acidic residues" evidence="1">
    <location>
        <begin position="127"/>
        <end position="138"/>
    </location>
</feature>
<accession>A0AAE0P242</accession>
<evidence type="ECO:0000313" key="2">
    <source>
        <dbReference type="EMBL" id="KAK3391963.1"/>
    </source>
</evidence>
<evidence type="ECO:0000256" key="1">
    <source>
        <dbReference type="SAM" id="MobiDB-lite"/>
    </source>
</evidence>
<feature type="compositionally biased region" description="Polar residues" evidence="1">
    <location>
        <begin position="153"/>
        <end position="170"/>
    </location>
</feature>
<reference evidence="2" key="1">
    <citation type="journal article" date="2023" name="Mol. Phylogenet. Evol.">
        <title>Genome-scale phylogeny and comparative genomics of the fungal order Sordariales.</title>
        <authorList>
            <person name="Hensen N."/>
            <person name="Bonometti L."/>
            <person name="Westerberg I."/>
            <person name="Brannstrom I.O."/>
            <person name="Guillou S."/>
            <person name="Cros-Aarteil S."/>
            <person name="Calhoun S."/>
            <person name="Haridas S."/>
            <person name="Kuo A."/>
            <person name="Mondo S."/>
            <person name="Pangilinan J."/>
            <person name="Riley R."/>
            <person name="LaButti K."/>
            <person name="Andreopoulos B."/>
            <person name="Lipzen A."/>
            <person name="Chen C."/>
            <person name="Yan M."/>
            <person name="Daum C."/>
            <person name="Ng V."/>
            <person name="Clum A."/>
            <person name="Steindorff A."/>
            <person name="Ohm R.A."/>
            <person name="Martin F."/>
            <person name="Silar P."/>
            <person name="Natvig D.O."/>
            <person name="Lalanne C."/>
            <person name="Gautier V."/>
            <person name="Ament-Velasquez S.L."/>
            <person name="Kruys A."/>
            <person name="Hutchinson M.I."/>
            <person name="Powell A.J."/>
            <person name="Barry K."/>
            <person name="Miller A.N."/>
            <person name="Grigoriev I.V."/>
            <person name="Debuchy R."/>
            <person name="Gladieux P."/>
            <person name="Hiltunen Thoren M."/>
            <person name="Johannesson H."/>
        </authorList>
    </citation>
    <scope>NUCLEOTIDE SEQUENCE</scope>
    <source>
        <strain evidence="2">FGSC 1904</strain>
    </source>
</reference>
<evidence type="ECO:0000313" key="3">
    <source>
        <dbReference type="Proteomes" id="UP001281003"/>
    </source>
</evidence>
<comment type="caution">
    <text evidence="2">The sequence shown here is derived from an EMBL/GenBank/DDBJ whole genome shotgun (WGS) entry which is preliminary data.</text>
</comment>
<sequence length="170" mass="18627">MLTYTLTSERHFREVSPWLWRKRDSIGGCHVKGCLPPRCGRPTYRPAAWHSNDPFATSGSLVDDHQSLPIPRDARQACATLYTLPKFAALVDQRGVDVIPGPAPIGRQKASPGCVDAANSGPEPLYTERDGAQQEACHRHYRGPILSPHPANYNGSELPQSHGNNNPAVQ</sequence>
<feature type="region of interest" description="Disordered" evidence="1">
    <location>
        <begin position="127"/>
        <end position="170"/>
    </location>
</feature>
<dbReference type="AlphaFoldDB" id="A0AAE0P242"/>
<name>A0AAE0P242_SORBR</name>
<dbReference type="EMBL" id="JAUTDP010000012">
    <property type="protein sequence ID" value="KAK3391963.1"/>
    <property type="molecule type" value="Genomic_DNA"/>
</dbReference>
<reference evidence="2" key="2">
    <citation type="submission" date="2023-07" db="EMBL/GenBank/DDBJ databases">
        <authorList>
            <consortium name="Lawrence Berkeley National Laboratory"/>
            <person name="Haridas S."/>
            <person name="Hensen N."/>
            <person name="Bonometti L."/>
            <person name="Westerberg I."/>
            <person name="Brannstrom I.O."/>
            <person name="Guillou S."/>
            <person name="Cros-Aarteil S."/>
            <person name="Calhoun S."/>
            <person name="Kuo A."/>
            <person name="Mondo S."/>
            <person name="Pangilinan J."/>
            <person name="Riley R."/>
            <person name="LaButti K."/>
            <person name="Andreopoulos B."/>
            <person name="Lipzen A."/>
            <person name="Chen C."/>
            <person name="Yanf M."/>
            <person name="Daum C."/>
            <person name="Ng V."/>
            <person name="Clum A."/>
            <person name="Steindorff A."/>
            <person name="Ohm R."/>
            <person name="Martin F."/>
            <person name="Silar P."/>
            <person name="Natvig D."/>
            <person name="Lalanne C."/>
            <person name="Gautier V."/>
            <person name="Ament-velasquez S.L."/>
            <person name="Kruys A."/>
            <person name="Hutchinson M.I."/>
            <person name="Powell A.J."/>
            <person name="Barry K."/>
            <person name="Miller A.N."/>
            <person name="Grigoriev I.V."/>
            <person name="Debuchy R."/>
            <person name="Gladieux P."/>
            <person name="Thoren M.H."/>
            <person name="Johannesson H."/>
        </authorList>
    </citation>
    <scope>NUCLEOTIDE SEQUENCE</scope>
    <source>
        <strain evidence="2">FGSC 1904</strain>
    </source>
</reference>
<proteinExistence type="predicted"/>